<reference evidence="1 2" key="1">
    <citation type="submission" date="2015-01" db="EMBL/GenBank/DDBJ databases">
        <title>Evolution of Trichinella species and genotypes.</title>
        <authorList>
            <person name="Korhonen P.K."/>
            <person name="Edoardo P."/>
            <person name="Giuseppe L.R."/>
            <person name="Gasser R.B."/>
        </authorList>
    </citation>
    <scope>NUCLEOTIDE SEQUENCE [LARGE SCALE GENOMIC DNA]</scope>
    <source>
        <strain evidence="1">ISS176</strain>
    </source>
</reference>
<accession>A0A0V1K5N6</accession>
<protein>
    <submittedName>
        <fullName evidence="1">Uncharacterized protein</fullName>
    </submittedName>
</protein>
<dbReference type="AlphaFoldDB" id="A0A0V1K5N6"/>
<proteinExistence type="predicted"/>
<evidence type="ECO:0000313" key="2">
    <source>
        <dbReference type="Proteomes" id="UP000054826"/>
    </source>
</evidence>
<dbReference type="EMBL" id="JYDV01000015">
    <property type="protein sequence ID" value="KRZ42344.1"/>
    <property type="molecule type" value="Genomic_DNA"/>
</dbReference>
<dbReference type="Proteomes" id="UP000054826">
    <property type="component" value="Unassembled WGS sequence"/>
</dbReference>
<gene>
    <name evidence="1" type="ORF">T4C_9144</name>
</gene>
<sequence length="108" mass="12970">MFSIDYHFGVFDAKENDLLNVLLKISRNNWGILSTKMFILFTREHYGWFFFKQPLWLFPLSSATEGKFKLTKRWCNQFQLDSDERFLTTLWNKNVENCFGATIEKIEL</sequence>
<comment type="caution">
    <text evidence="1">The sequence shown here is derived from an EMBL/GenBank/DDBJ whole genome shotgun (WGS) entry which is preliminary data.</text>
</comment>
<name>A0A0V1K5N6_TRIPS</name>
<organism evidence="1 2">
    <name type="scientific">Trichinella pseudospiralis</name>
    <name type="common">Parasitic roundworm</name>
    <dbReference type="NCBI Taxonomy" id="6337"/>
    <lineage>
        <taxon>Eukaryota</taxon>
        <taxon>Metazoa</taxon>
        <taxon>Ecdysozoa</taxon>
        <taxon>Nematoda</taxon>
        <taxon>Enoplea</taxon>
        <taxon>Dorylaimia</taxon>
        <taxon>Trichinellida</taxon>
        <taxon>Trichinellidae</taxon>
        <taxon>Trichinella</taxon>
    </lineage>
</organism>
<evidence type="ECO:0000313" key="1">
    <source>
        <dbReference type="EMBL" id="KRZ42344.1"/>
    </source>
</evidence>